<sequence>MNSRKDEIKEELGINLAKSILDASLSTRDNLVKTLSSISVVSIPAYIGALKVFPTSIESFEVGLKLLPVLCWALALSICFVILFLKAVVFDFKNIQVIIETHYDVAKKAKTKALFAVGLHIAGLVLASYIFL</sequence>
<keyword evidence="3" id="KW-1185">Reference proteome</keyword>
<evidence type="ECO:0000313" key="2">
    <source>
        <dbReference type="EMBL" id="TKB00724.1"/>
    </source>
</evidence>
<dbReference type="Proteomes" id="UP000305471">
    <property type="component" value="Unassembled WGS sequence"/>
</dbReference>
<dbReference type="EMBL" id="SWCO01000012">
    <property type="protein sequence ID" value="TKB00724.1"/>
    <property type="molecule type" value="Genomic_DNA"/>
</dbReference>
<gene>
    <name evidence="2" type="ORF">E5672_18830</name>
</gene>
<evidence type="ECO:0000256" key="1">
    <source>
        <dbReference type="SAM" id="Phobius"/>
    </source>
</evidence>
<reference evidence="2 3" key="1">
    <citation type="submission" date="2019-04" db="EMBL/GenBank/DDBJ databases">
        <title>Alteromonas portus sp. nov., an alginate lyase-excreting marine bacterium.</title>
        <authorList>
            <person name="Huang H."/>
            <person name="Mo K."/>
            <person name="Bao S."/>
        </authorList>
    </citation>
    <scope>NUCLEOTIDE SEQUENCE [LARGE SCALE GENOMIC DNA]</scope>
    <source>
        <strain evidence="2 3">HB161718</strain>
    </source>
</reference>
<proteinExistence type="predicted"/>
<keyword evidence="1" id="KW-0812">Transmembrane</keyword>
<feature type="transmembrane region" description="Helical" evidence="1">
    <location>
        <begin position="66"/>
        <end position="92"/>
    </location>
</feature>
<keyword evidence="1" id="KW-1133">Transmembrane helix</keyword>
<protein>
    <submittedName>
        <fullName evidence="2">Uncharacterized protein</fullName>
    </submittedName>
</protein>
<keyword evidence="1" id="KW-0472">Membrane</keyword>
<comment type="caution">
    <text evidence="2">The sequence shown here is derived from an EMBL/GenBank/DDBJ whole genome shotgun (WGS) entry which is preliminary data.</text>
</comment>
<feature type="transmembrane region" description="Helical" evidence="1">
    <location>
        <begin position="113"/>
        <end position="131"/>
    </location>
</feature>
<organism evidence="2 3">
    <name type="scientific">Alteromonas portus</name>
    <dbReference type="NCBI Taxonomy" id="2565549"/>
    <lineage>
        <taxon>Bacteria</taxon>
        <taxon>Pseudomonadati</taxon>
        <taxon>Pseudomonadota</taxon>
        <taxon>Gammaproteobacteria</taxon>
        <taxon>Alteromonadales</taxon>
        <taxon>Alteromonadaceae</taxon>
        <taxon>Alteromonas/Salinimonas group</taxon>
        <taxon>Alteromonas</taxon>
    </lineage>
</organism>
<dbReference type="AlphaFoldDB" id="A0A4U0Z7Y3"/>
<dbReference type="RefSeq" id="WP_136783733.1">
    <property type="nucleotide sequence ID" value="NZ_SWCO01000012.1"/>
</dbReference>
<evidence type="ECO:0000313" key="3">
    <source>
        <dbReference type="Proteomes" id="UP000305471"/>
    </source>
</evidence>
<name>A0A4U0Z7Y3_9ALTE</name>
<feature type="transmembrane region" description="Helical" evidence="1">
    <location>
        <begin position="35"/>
        <end position="54"/>
    </location>
</feature>
<accession>A0A4U0Z7Y3</accession>